<feature type="transmembrane region" description="Helical" evidence="7">
    <location>
        <begin position="363"/>
        <end position="393"/>
    </location>
</feature>
<evidence type="ECO:0000256" key="3">
    <source>
        <dbReference type="ARBA" id="ARBA00022519"/>
    </source>
</evidence>
<evidence type="ECO:0000256" key="2">
    <source>
        <dbReference type="ARBA" id="ARBA00022475"/>
    </source>
</evidence>
<feature type="transmembrane region" description="Helical" evidence="7">
    <location>
        <begin position="213"/>
        <end position="234"/>
    </location>
</feature>
<keyword evidence="4 7" id="KW-0812">Transmembrane</keyword>
<feature type="transmembrane region" description="Helical" evidence="7">
    <location>
        <begin position="405"/>
        <end position="426"/>
    </location>
</feature>
<organism evidence="9 10">
    <name type="scientific">Blautia hansenii</name>
    <name type="common">Ruminococcus hansenii</name>
    <dbReference type="NCBI Taxonomy" id="1322"/>
    <lineage>
        <taxon>Bacteria</taxon>
        <taxon>Bacillati</taxon>
        <taxon>Bacillota</taxon>
        <taxon>Clostridia</taxon>
        <taxon>Lachnospirales</taxon>
        <taxon>Lachnospiraceae</taxon>
        <taxon>Blautia</taxon>
    </lineage>
</organism>
<keyword evidence="6 7" id="KW-0472">Membrane</keyword>
<dbReference type="PANTHER" id="PTHR33362">
    <property type="entry name" value="SIALIC ACID TRAP TRANSPORTER PERMEASE PROTEIN SIAT-RELATED"/>
    <property type="match status" value="1"/>
</dbReference>
<feature type="transmembrane region" description="Helical" evidence="7">
    <location>
        <begin position="135"/>
        <end position="154"/>
    </location>
</feature>
<sequence>MAILLFGILFLLLFLGVPIAVSLGVSTAAAMVITGNINLLPAITQRMFTQTDNFTLMAVPFFILAGNIMEKGGISKRLIDFIATLVRRQPGKLASIAVVASAFFGAISGSNPATVAAIGGITVPRMKEKGYPSEAAGAVAASAGTLGVVIPPSIPMVTYAVTASVSVGTMFLAGIFPGILLAVVLVITNTILCKKYDPAEKSKLPKGAIGKAFINAIWAILMPVIILGGIYGGIFTPTESAAVATVYSLIISLFVYKDCSFKDLYGIFRDSAVSSAVVMFVIGLSAPFAWFMTHENLPAMIANAIIGAFSGNRIILLLIVNLILLFLGMFLETQSIILLITPILAPMATTLFPQYGAESVFPLVVMGIIIVINTSIGMITPPMAVNLFVASGISKSSIGAICKRIIPYLIVEVLVLLVMGFIPQIISWLPTLTGVV</sequence>
<feature type="transmembrane region" description="Helical" evidence="7">
    <location>
        <begin position="240"/>
        <end position="259"/>
    </location>
</feature>
<keyword evidence="2" id="KW-1003">Cell membrane</keyword>
<reference evidence="9 10" key="1">
    <citation type="journal article" date="2020" name="Cell Host Microbe">
        <title>Functional and Genomic Variation between Human-Derived Isolates of Lachnospiraceae Reveals Inter- and Intra-Species Diversity.</title>
        <authorList>
            <person name="Sorbara M.T."/>
            <person name="Littmann E.R."/>
            <person name="Fontana E."/>
            <person name="Moody T.U."/>
            <person name="Kohout C.E."/>
            <person name="Gjonbalaj M."/>
            <person name="Eaton V."/>
            <person name="Seok R."/>
            <person name="Leiner I.M."/>
            <person name="Pamer E.G."/>
        </authorList>
    </citation>
    <scope>NUCLEOTIDE SEQUENCE [LARGE SCALE GENOMIC DNA]</scope>
    <source>
        <strain evidence="9 10">MSK.15.26</strain>
    </source>
</reference>
<evidence type="ECO:0000256" key="5">
    <source>
        <dbReference type="ARBA" id="ARBA00022989"/>
    </source>
</evidence>
<dbReference type="EMBL" id="JAAITA010000037">
    <property type="protein sequence ID" value="NSJ87449.1"/>
    <property type="molecule type" value="Genomic_DNA"/>
</dbReference>
<evidence type="ECO:0000313" key="10">
    <source>
        <dbReference type="Proteomes" id="UP000822142"/>
    </source>
</evidence>
<dbReference type="NCBIfam" id="TIGR00786">
    <property type="entry name" value="dctM"/>
    <property type="match status" value="1"/>
</dbReference>
<feature type="transmembrane region" description="Helical" evidence="7">
    <location>
        <begin position="336"/>
        <end position="357"/>
    </location>
</feature>
<evidence type="ECO:0000256" key="6">
    <source>
        <dbReference type="ARBA" id="ARBA00023136"/>
    </source>
</evidence>
<dbReference type="PIRSF" id="PIRSF006066">
    <property type="entry name" value="HI0050"/>
    <property type="match status" value="1"/>
</dbReference>
<comment type="subcellular location">
    <subcellularLocation>
        <location evidence="1">Cell inner membrane</location>
        <topology evidence="1">Multi-pass membrane protein</topology>
    </subcellularLocation>
</comment>
<keyword evidence="3" id="KW-0997">Cell inner membrane</keyword>
<protein>
    <submittedName>
        <fullName evidence="9">TRAP transporter large permease</fullName>
    </submittedName>
</protein>
<keyword evidence="10" id="KW-1185">Reference proteome</keyword>
<feature type="transmembrane region" description="Helical" evidence="7">
    <location>
        <begin position="166"/>
        <end position="192"/>
    </location>
</feature>
<evidence type="ECO:0000256" key="7">
    <source>
        <dbReference type="SAM" id="Phobius"/>
    </source>
</evidence>
<dbReference type="Pfam" id="PF06808">
    <property type="entry name" value="DctM"/>
    <property type="match status" value="1"/>
</dbReference>
<feature type="transmembrane region" description="Helical" evidence="7">
    <location>
        <begin position="271"/>
        <end position="292"/>
    </location>
</feature>
<accession>A0ABX2IAU0</accession>
<evidence type="ECO:0000256" key="1">
    <source>
        <dbReference type="ARBA" id="ARBA00004429"/>
    </source>
</evidence>
<dbReference type="PANTHER" id="PTHR33362:SF5">
    <property type="entry name" value="C4-DICARBOXYLATE TRAP TRANSPORTER LARGE PERMEASE PROTEIN DCTM"/>
    <property type="match status" value="1"/>
</dbReference>
<evidence type="ECO:0000256" key="4">
    <source>
        <dbReference type="ARBA" id="ARBA00022692"/>
    </source>
</evidence>
<gene>
    <name evidence="9" type="ORF">G5A70_15010</name>
</gene>
<proteinExistence type="predicted"/>
<dbReference type="InterPro" id="IPR004681">
    <property type="entry name" value="TRAP_DctM"/>
</dbReference>
<dbReference type="Proteomes" id="UP000822142">
    <property type="component" value="Unassembled WGS sequence"/>
</dbReference>
<keyword evidence="5 7" id="KW-1133">Transmembrane helix</keyword>
<evidence type="ECO:0000313" key="9">
    <source>
        <dbReference type="EMBL" id="NSJ87449.1"/>
    </source>
</evidence>
<name>A0ABX2IAU0_BLAHA</name>
<comment type="caution">
    <text evidence="9">The sequence shown here is derived from an EMBL/GenBank/DDBJ whole genome shotgun (WGS) entry which is preliminary data.</text>
</comment>
<feature type="transmembrane region" description="Helical" evidence="7">
    <location>
        <begin position="304"/>
        <end position="329"/>
    </location>
</feature>
<feature type="domain" description="TRAP C4-dicarboxylate transport system permease DctM subunit" evidence="8">
    <location>
        <begin position="6"/>
        <end position="425"/>
    </location>
</feature>
<dbReference type="InterPro" id="IPR010656">
    <property type="entry name" value="DctM"/>
</dbReference>
<evidence type="ECO:0000259" key="8">
    <source>
        <dbReference type="Pfam" id="PF06808"/>
    </source>
</evidence>